<dbReference type="InterPro" id="IPR013042">
    <property type="entry name" value="DUF1592"/>
</dbReference>
<dbReference type="InterPro" id="IPR011478">
    <property type="entry name" value="DUF1585"/>
</dbReference>
<dbReference type="SUPFAM" id="SSF46626">
    <property type="entry name" value="Cytochrome c"/>
    <property type="match status" value="1"/>
</dbReference>
<reference evidence="8 9" key="1">
    <citation type="submission" date="2018-01" db="EMBL/GenBank/DDBJ databases">
        <title>G. obscuriglobus.</title>
        <authorList>
            <person name="Franke J."/>
            <person name="Blomberg W."/>
            <person name="Selmecki A."/>
        </authorList>
    </citation>
    <scope>NUCLEOTIDE SEQUENCE [LARGE SCALE GENOMIC DNA]</scope>
    <source>
        <strain evidence="8 9">DSM 5831</strain>
    </source>
</reference>
<dbReference type="AlphaFoldDB" id="A0A2Z3H741"/>
<dbReference type="Pfam" id="PF07624">
    <property type="entry name" value="PSD2"/>
    <property type="match status" value="1"/>
</dbReference>
<dbReference type="InterPro" id="IPR013036">
    <property type="entry name" value="DUF1587"/>
</dbReference>
<evidence type="ECO:0000259" key="3">
    <source>
        <dbReference type="Pfam" id="PF07626"/>
    </source>
</evidence>
<evidence type="ECO:0000256" key="1">
    <source>
        <dbReference type="SAM" id="SignalP"/>
    </source>
</evidence>
<evidence type="ECO:0000259" key="7">
    <source>
        <dbReference type="Pfam" id="PF07637"/>
    </source>
</evidence>
<organism evidence="8 9">
    <name type="scientific">Gemmata obscuriglobus</name>
    <dbReference type="NCBI Taxonomy" id="114"/>
    <lineage>
        <taxon>Bacteria</taxon>
        <taxon>Pseudomonadati</taxon>
        <taxon>Planctomycetota</taxon>
        <taxon>Planctomycetia</taxon>
        <taxon>Gemmatales</taxon>
        <taxon>Gemmataceae</taxon>
        <taxon>Gemmata</taxon>
    </lineage>
</organism>
<dbReference type="Pfam" id="PF07626">
    <property type="entry name" value="PSD3"/>
    <property type="match status" value="1"/>
</dbReference>
<feature type="domain" description="DUF1595" evidence="7">
    <location>
        <begin position="448"/>
        <end position="508"/>
    </location>
</feature>
<dbReference type="EMBL" id="CP025958">
    <property type="protein sequence ID" value="AWM40192.1"/>
    <property type="molecule type" value="Genomic_DNA"/>
</dbReference>
<feature type="domain" description="Cytochrome C Planctomycete-type" evidence="6">
    <location>
        <begin position="35"/>
        <end position="82"/>
    </location>
</feature>
<sequence length="868" mass="94138">MTHPFARAALVCLAAAALPAAAGAAPPTKFLEAHCTRCHDADTKGGGLDLAALAFAPSDPENRARWVLVYDRVARGEMPPKGRPRPPAADLAAATGALRDDLIAAEKAAATGGRTRLRRLTRGEYENTVRDLFDLPGIPLQIDLPPDGTAHGFDKHADALDLSHVNLAKYLDAADRVLDAAIATRPTAPKPVKQRVPLADYIVGHVLLHGDGVLLRDKKPAPEFPPAGRHAHLDQGAHERLGVFRSGASVGLFRHEDESFAPCFGEFAAVYPGRYKLTASLWSFQWDRGAVLPARGTEAARLSVVQTAEDGRTRLSGTVLGYYDAPSLTEQKHQVVAWLNPRDKIGFDAASIVGGGTRGPQRAMGYTGPGIACDYLDVEGPLHESWPPVAHQRLFGTLPIREADPQKHPGVRFPVRAPERQRVSGSLNKPDPVPGLWTVQTAKPLADADRLLADFLPRAFRRPVPAEVRKQYVQRVAARLKEGDCFELAMRWAYRAALCAPDFLYHVEPAGALDDHALACRLSYFLWNSMPDEKLTKLAAAGQLRTPGALRAEADRLLADPKSRRFVEDFLGQWLKLRQFWSNEPDRKLYPEFTPYLADSMLAEPRAYFRELLDRDLTADHLVRSDFVMVNGRLAAHYGVPGVSGTQVRRVALPPGVPRGGFLAQAAVLKVTANGTTTSPVPRGAFVLDRILGRPPAPPPPNTPAVEPDVRGATTIREQLDKHRNSAACASCHAKIDPPGFALEEFDVIGGHRARYRSLGTGDPAPRGTIDPFVNISFKLGPKVNASGVQPDGRTFTNFAEFQAQLAGDRDPLLANLAAQLAVYATGRGVSFADRDEIAAVVAATNKGGGGTRTLLYELVESKLFHTR</sequence>
<evidence type="ECO:0000313" key="9">
    <source>
        <dbReference type="Proteomes" id="UP000245802"/>
    </source>
</evidence>
<dbReference type="InterPro" id="IPR011429">
    <property type="entry name" value="Cyt_c_Planctomycete-type"/>
</dbReference>
<feature type="domain" description="DUF1588" evidence="4">
    <location>
        <begin position="659"/>
        <end position="754"/>
    </location>
</feature>
<dbReference type="GO" id="GO:0009055">
    <property type="term" value="F:electron transfer activity"/>
    <property type="evidence" value="ECO:0007669"/>
    <property type="project" value="InterPro"/>
</dbReference>
<name>A0A2Z3H741_9BACT</name>
<dbReference type="KEGG" id="gog:C1280_26435"/>
<keyword evidence="9" id="KW-1185">Reference proteome</keyword>
<feature type="chain" id="PRO_5016232682" evidence="1">
    <location>
        <begin position="25"/>
        <end position="868"/>
    </location>
</feature>
<accession>A0A2Z3H741</accession>
<dbReference type="InterPro" id="IPR036909">
    <property type="entry name" value="Cyt_c-like_dom_sf"/>
</dbReference>
<keyword evidence="1" id="KW-0732">Signal</keyword>
<dbReference type="OrthoDB" id="175242at2"/>
<feature type="signal peptide" evidence="1">
    <location>
        <begin position="1"/>
        <end position="24"/>
    </location>
</feature>
<feature type="domain" description="DUF1592" evidence="5">
    <location>
        <begin position="513"/>
        <end position="640"/>
    </location>
</feature>
<evidence type="ECO:0000259" key="5">
    <source>
        <dbReference type="Pfam" id="PF07631"/>
    </source>
</evidence>
<evidence type="ECO:0000313" key="8">
    <source>
        <dbReference type="EMBL" id="AWM40192.1"/>
    </source>
</evidence>
<gene>
    <name evidence="8" type="ORF">C1280_26435</name>
</gene>
<dbReference type="Pfam" id="PF07631">
    <property type="entry name" value="PSD4"/>
    <property type="match status" value="1"/>
</dbReference>
<dbReference type="Pfam" id="PF07627">
    <property type="entry name" value="PSCyt3"/>
    <property type="match status" value="1"/>
</dbReference>
<dbReference type="Proteomes" id="UP000245802">
    <property type="component" value="Chromosome"/>
</dbReference>
<dbReference type="InterPro" id="IPR013039">
    <property type="entry name" value="DUF1588"/>
</dbReference>
<proteinExistence type="predicted"/>
<dbReference type="GO" id="GO:0020037">
    <property type="term" value="F:heme binding"/>
    <property type="evidence" value="ECO:0007669"/>
    <property type="project" value="InterPro"/>
</dbReference>
<dbReference type="RefSeq" id="WP_010042825.1">
    <property type="nucleotide sequence ID" value="NZ_CP025958.1"/>
</dbReference>
<evidence type="ECO:0000259" key="6">
    <source>
        <dbReference type="Pfam" id="PF07635"/>
    </source>
</evidence>
<feature type="domain" description="DUF1587" evidence="3">
    <location>
        <begin position="118"/>
        <end position="183"/>
    </location>
</feature>
<feature type="domain" description="DUF1585" evidence="2">
    <location>
        <begin position="792"/>
        <end position="865"/>
    </location>
</feature>
<evidence type="ECO:0000259" key="2">
    <source>
        <dbReference type="Pfam" id="PF07624"/>
    </source>
</evidence>
<evidence type="ECO:0000259" key="4">
    <source>
        <dbReference type="Pfam" id="PF07627"/>
    </source>
</evidence>
<protein>
    <submittedName>
        <fullName evidence="8">DUF1592 domain-containing protein</fullName>
    </submittedName>
</protein>
<dbReference type="Pfam" id="PF07635">
    <property type="entry name" value="PSCyt1"/>
    <property type="match status" value="1"/>
</dbReference>
<dbReference type="InterPro" id="IPR013043">
    <property type="entry name" value="DUF1595"/>
</dbReference>
<dbReference type="Pfam" id="PF07637">
    <property type="entry name" value="PSD5"/>
    <property type="match status" value="1"/>
</dbReference>